<keyword evidence="6" id="KW-0406">Ion transport</keyword>
<dbReference type="Proteomes" id="UP001180020">
    <property type="component" value="Unassembled WGS sequence"/>
</dbReference>
<dbReference type="InterPro" id="IPR009716">
    <property type="entry name" value="Ferroportin-1"/>
</dbReference>
<dbReference type="Pfam" id="PF06963">
    <property type="entry name" value="FPN1"/>
    <property type="match status" value="1"/>
</dbReference>
<reference evidence="7" key="2">
    <citation type="submission" date="2023-06" db="EMBL/GenBank/DDBJ databases">
        <authorList>
            <person name="Ma L."/>
            <person name="Liu K.-W."/>
            <person name="Li Z."/>
            <person name="Hsiao Y.-Y."/>
            <person name="Qi Y."/>
            <person name="Fu T."/>
            <person name="Tang G."/>
            <person name="Zhang D."/>
            <person name="Sun W.-H."/>
            <person name="Liu D.-K."/>
            <person name="Li Y."/>
            <person name="Chen G.-Z."/>
            <person name="Liu X.-D."/>
            <person name="Liao X.-Y."/>
            <person name="Jiang Y.-T."/>
            <person name="Yu X."/>
            <person name="Hao Y."/>
            <person name="Huang J."/>
            <person name="Zhao X.-W."/>
            <person name="Ke S."/>
            <person name="Chen Y.-Y."/>
            <person name="Wu W.-L."/>
            <person name="Hsu J.-L."/>
            <person name="Lin Y.-F."/>
            <person name="Huang M.-D."/>
            <person name="Li C.-Y."/>
            <person name="Huang L."/>
            <person name="Wang Z.-W."/>
            <person name="Zhao X."/>
            <person name="Zhong W.-Y."/>
            <person name="Peng D.-H."/>
            <person name="Ahmad S."/>
            <person name="Lan S."/>
            <person name="Zhang J.-S."/>
            <person name="Tsai W.-C."/>
            <person name="Van De Peer Y."/>
            <person name="Liu Z.-J."/>
        </authorList>
    </citation>
    <scope>NUCLEOTIDE SEQUENCE</scope>
    <source>
        <strain evidence="7">CP</strain>
        <tissue evidence="7">Leaves</tissue>
    </source>
</reference>
<evidence type="ECO:0000256" key="4">
    <source>
        <dbReference type="ARBA" id="ARBA00022989"/>
    </source>
</evidence>
<dbReference type="AlphaFoldDB" id="A0AAV9EX03"/>
<comment type="function">
    <text evidence="6">May be involved in iron transport and iron homeostasis.</text>
</comment>
<evidence type="ECO:0000256" key="3">
    <source>
        <dbReference type="ARBA" id="ARBA00022692"/>
    </source>
</evidence>
<dbReference type="GO" id="GO:0016020">
    <property type="term" value="C:membrane"/>
    <property type="evidence" value="ECO:0007669"/>
    <property type="project" value="UniProtKB-SubCell"/>
</dbReference>
<evidence type="ECO:0000256" key="2">
    <source>
        <dbReference type="ARBA" id="ARBA00022448"/>
    </source>
</evidence>
<organism evidence="7 8">
    <name type="scientific">Acorus calamus</name>
    <name type="common">Sweet flag</name>
    <dbReference type="NCBI Taxonomy" id="4465"/>
    <lineage>
        <taxon>Eukaryota</taxon>
        <taxon>Viridiplantae</taxon>
        <taxon>Streptophyta</taxon>
        <taxon>Embryophyta</taxon>
        <taxon>Tracheophyta</taxon>
        <taxon>Spermatophyta</taxon>
        <taxon>Magnoliopsida</taxon>
        <taxon>Liliopsida</taxon>
        <taxon>Acoraceae</taxon>
        <taxon>Acorus</taxon>
    </lineage>
</organism>
<evidence type="ECO:0000256" key="5">
    <source>
        <dbReference type="ARBA" id="ARBA00023136"/>
    </source>
</evidence>
<reference evidence="7" key="1">
    <citation type="journal article" date="2023" name="Nat. Commun.">
        <title>Diploid and tetraploid genomes of Acorus and the evolution of monocots.</title>
        <authorList>
            <person name="Ma L."/>
            <person name="Liu K.W."/>
            <person name="Li Z."/>
            <person name="Hsiao Y.Y."/>
            <person name="Qi Y."/>
            <person name="Fu T."/>
            <person name="Tang G.D."/>
            <person name="Zhang D."/>
            <person name="Sun W.H."/>
            <person name="Liu D.K."/>
            <person name="Li Y."/>
            <person name="Chen G.Z."/>
            <person name="Liu X.D."/>
            <person name="Liao X.Y."/>
            <person name="Jiang Y.T."/>
            <person name="Yu X."/>
            <person name="Hao Y."/>
            <person name="Huang J."/>
            <person name="Zhao X.W."/>
            <person name="Ke S."/>
            <person name="Chen Y.Y."/>
            <person name="Wu W.L."/>
            <person name="Hsu J.L."/>
            <person name="Lin Y.F."/>
            <person name="Huang M.D."/>
            <person name="Li C.Y."/>
            <person name="Huang L."/>
            <person name="Wang Z.W."/>
            <person name="Zhao X."/>
            <person name="Zhong W.Y."/>
            <person name="Peng D.H."/>
            <person name="Ahmad S."/>
            <person name="Lan S."/>
            <person name="Zhang J.S."/>
            <person name="Tsai W.C."/>
            <person name="Van de Peer Y."/>
            <person name="Liu Z.J."/>
        </authorList>
    </citation>
    <scope>NUCLEOTIDE SEQUENCE</scope>
    <source>
        <strain evidence="7">CP</strain>
    </source>
</reference>
<evidence type="ECO:0000313" key="8">
    <source>
        <dbReference type="Proteomes" id="UP001180020"/>
    </source>
</evidence>
<comment type="similarity">
    <text evidence="6">Belongs to the ferroportin (FP) (TC 2.A.100) family. SLC40A subfamily.</text>
</comment>
<dbReference type="GO" id="GO:0005381">
    <property type="term" value="F:iron ion transmembrane transporter activity"/>
    <property type="evidence" value="ECO:0007669"/>
    <property type="project" value="UniProtKB-UniRule"/>
</dbReference>
<comment type="caution">
    <text evidence="7">The sequence shown here is derived from an EMBL/GenBank/DDBJ whole genome shotgun (WGS) entry which is preliminary data.</text>
</comment>
<keyword evidence="5" id="KW-0472">Membrane</keyword>
<protein>
    <recommendedName>
        <fullName evidence="6">Solute carrier family 40 member</fullName>
    </recommendedName>
</protein>
<name>A0AAV9EX03_ACOCL</name>
<keyword evidence="2 6" id="KW-0813">Transport</keyword>
<comment type="subcellular location">
    <subcellularLocation>
        <location evidence="1 6">Membrane</location>
        <topology evidence="1 6">Multi-pass membrane protein</topology>
    </subcellularLocation>
</comment>
<gene>
    <name evidence="7" type="ORF">QJS10_CPA05g00374</name>
</gene>
<sequence length="153" mass="17453">MPEIANCIDLNDITSMVDITSTAYDLIDSFMHPNCFKILLFRLDEATKSEYQKGMWEFSVGLFMINVWPDSLLFAAIYGVVESVSTFLFGPTVGKLVDKFTYLQYWLLVSVYNRIPALSESSDRRNARLVSSAPLESQSVIEEYERLSDHEGK</sequence>
<dbReference type="PANTHER" id="PTHR11660:SF57">
    <property type="entry name" value="SOLUTE CARRIER FAMILY 40 MEMBER"/>
    <property type="match status" value="1"/>
</dbReference>
<keyword evidence="4" id="KW-1133">Transmembrane helix</keyword>
<accession>A0AAV9EX03</accession>
<keyword evidence="8" id="KW-1185">Reference proteome</keyword>
<proteinExistence type="inferred from homology"/>
<keyword evidence="3" id="KW-0812">Transmembrane</keyword>
<evidence type="ECO:0000256" key="6">
    <source>
        <dbReference type="RuleBase" id="RU365065"/>
    </source>
</evidence>
<dbReference type="PANTHER" id="PTHR11660">
    <property type="entry name" value="SOLUTE CARRIER FAMILY 40 MEMBER"/>
    <property type="match status" value="1"/>
</dbReference>
<evidence type="ECO:0000256" key="1">
    <source>
        <dbReference type="ARBA" id="ARBA00004141"/>
    </source>
</evidence>
<dbReference type="EMBL" id="JAUJYO010000005">
    <property type="protein sequence ID" value="KAK1317746.1"/>
    <property type="molecule type" value="Genomic_DNA"/>
</dbReference>
<evidence type="ECO:0000313" key="7">
    <source>
        <dbReference type="EMBL" id="KAK1317746.1"/>
    </source>
</evidence>